<dbReference type="Pfam" id="PF10609">
    <property type="entry name" value="ParA"/>
    <property type="match status" value="1"/>
</dbReference>
<dbReference type="OrthoDB" id="1741334at2759"/>
<dbReference type="HAMAP" id="MF_02040">
    <property type="entry name" value="Mrp_NBP35"/>
    <property type="match status" value="1"/>
</dbReference>
<evidence type="ECO:0000313" key="8">
    <source>
        <dbReference type="Proteomes" id="UP000246702"/>
    </source>
</evidence>
<dbReference type="InterPro" id="IPR019591">
    <property type="entry name" value="Mrp/NBP35_ATP-bd"/>
</dbReference>
<dbReference type="FunFam" id="3.40.50.300:FF:001278">
    <property type="entry name" value="Iron-sulfur cluster carrier protein"/>
    <property type="match status" value="1"/>
</dbReference>
<dbReference type="GO" id="GO:0016226">
    <property type="term" value="P:iron-sulfur cluster assembly"/>
    <property type="evidence" value="ECO:0007669"/>
    <property type="project" value="InterPro"/>
</dbReference>
<keyword evidence="4" id="KW-0408">Iron</keyword>
<keyword evidence="7" id="KW-0378">Hydrolase</keyword>
<dbReference type="InterPro" id="IPR033756">
    <property type="entry name" value="YlxH/NBP35"/>
</dbReference>
<evidence type="ECO:0000313" key="7">
    <source>
        <dbReference type="EMBL" id="PWY83778.1"/>
    </source>
</evidence>
<accession>A0A317WFJ5</accession>
<proteinExistence type="inferred from homology"/>
<dbReference type="GO" id="GO:0005524">
    <property type="term" value="F:ATP binding"/>
    <property type="evidence" value="ECO:0007669"/>
    <property type="project" value="UniProtKB-KW"/>
</dbReference>
<evidence type="ECO:0000256" key="6">
    <source>
        <dbReference type="ARBA" id="ARBA00024036"/>
    </source>
</evidence>
<dbReference type="InterPro" id="IPR027417">
    <property type="entry name" value="P-loop_NTPase"/>
</dbReference>
<dbReference type="EMBL" id="MSFK01000018">
    <property type="protein sequence ID" value="PWY83778.1"/>
    <property type="molecule type" value="Genomic_DNA"/>
</dbReference>
<dbReference type="PANTHER" id="PTHR42961">
    <property type="entry name" value="IRON-SULFUR PROTEIN NUBPL"/>
    <property type="match status" value="1"/>
</dbReference>
<evidence type="ECO:0000256" key="5">
    <source>
        <dbReference type="ARBA" id="ARBA00023014"/>
    </source>
</evidence>
<dbReference type="GO" id="GO:0051539">
    <property type="term" value="F:4 iron, 4 sulfur cluster binding"/>
    <property type="evidence" value="ECO:0007669"/>
    <property type="project" value="TreeGrafter"/>
</dbReference>
<keyword evidence="3" id="KW-0067">ATP-binding</keyword>
<keyword evidence="1" id="KW-0479">Metal-binding</keyword>
<comment type="similarity">
    <text evidence="6">Belongs to the Mrp/NBP35 ATP-binding proteins family.</text>
</comment>
<dbReference type="GO" id="GO:0032981">
    <property type="term" value="P:mitochondrial respiratory chain complex I assembly"/>
    <property type="evidence" value="ECO:0007669"/>
    <property type="project" value="TreeGrafter"/>
</dbReference>
<protein>
    <submittedName>
        <fullName evidence="7">P-loop containing nucleoside triphosphate hydrolase protein</fullName>
    </submittedName>
</protein>
<dbReference type="InterPro" id="IPR044304">
    <property type="entry name" value="NUBPL-like"/>
</dbReference>
<keyword evidence="5" id="KW-0411">Iron-sulfur</keyword>
<sequence>MLGKRLFSTVRVLQHENPLGLPRSGTPPSFRSRRSLPEKRKIRDVKKVIAVSSAKGGVGKSTIAVNLALAFARRGIRTGILDTDIFGPSIPTLLNLSGEPRLDDKNCLLPLTNYGLKSMSMGYLLPSSQSPSTTDSRQPMDPTPISWRGLMITKAMHQLLHSVSWGPLDVLFLDLPPGTGDVQLTINQEVIVDGAVIVTTPQDIALRDAVRGIGMFQRMEVPVLGMVRNMAFFACPGCGLQTRIFSNGGHGGGRLGVEFLGDVPLDARVCEDADRGVPTVVAEEGEGEGMGVRRKAFLDIAEQVAKKVGVQW</sequence>
<name>A0A317WFJ5_9EURO</name>
<comment type="caution">
    <text evidence="7">The sequence shown here is derived from an EMBL/GenBank/DDBJ whole genome shotgun (WGS) entry which is preliminary data.</text>
</comment>
<dbReference type="STRING" id="1450535.A0A317WFJ5"/>
<reference evidence="7 8" key="1">
    <citation type="submission" date="2016-12" db="EMBL/GenBank/DDBJ databases">
        <title>The genomes of Aspergillus section Nigri reveals drivers in fungal speciation.</title>
        <authorList>
            <consortium name="DOE Joint Genome Institute"/>
            <person name="Vesth T.C."/>
            <person name="Nybo J."/>
            <person name="Theobald S."/>
            <person name="Brandl J."/>
            <person name="Frisvad J.C."/>
            <person name="Nielsen K.F."/>
            <person name="Lyhne E.K."/>
            <person name="Kogle M.E."/>
            <person name="Kuo A."/>
            <person name="Riley R."/>
            <person name="Clum A."/>
            <person name="Nolan M."/>
            <person name="Lipzen A."/>
            <person name="Salamov A."/>
            <person name="Henrissat B."/>
            <person name="Wiebenga A."/>
            <person name="De Vries R.P."/>
            <person name="Grigoriev I.V."/>
            <person name="Mortensen U.H."/>
            <person name="Andersen M.R."/>
            <person name="Baker S.E."/>
        </authorList>
    </citation>
    <scope>NUCLEOTIDE SEQUENCE [LARGE SCALE GENOMIC DNA]</scope>
    <source>
        <strain evidence="7 8">CBS 115572</strain>
    </source>
</reference>
<dbReference type="GO" id="GO:0046872">
    <property type="term" value="F:metal ion binding"/>
    <property type="evidence" value="ECO:0007669"/>
    <property type="project" value="UniProtKB-KW"/>
</dbReference>
<dbReference type="GO" id="GO:0005739">
    <property type="term" value="C:mitochondrion"/>
    <property type="evidence" value="ECO:0007669"/>
    <property type="project" value="TreeGrafter"/>
</dbReference>
<keyword evidence="8" id="KW-1185">Reference proteome</keyword>
<evidence type="ECO:0000256" key="2">
    <source>
        <dbReference type="ARBA" id="ARBA00022741"/>
    </source>
</evidence>
<dbReference type="AlphaFoldDB" id="A0A317WFJ5"/>
<evidence type="ECO:0000256" key="4">
    <source>
        <dbReference type="ARBA" id="ARBA00023004"/>
    </source>
</evidence>
<keyword evidence="2" id="KW-0547">Nucleotide-binding</keyword>
<gene>
    <name evidence="7" type="ORF">BO94DRAFT_557627</name>
</gene>
<dbReference type="GO" id="GO:0140663">
    <property type="term" value="F:ATP-dependent FeS chaperone activity"/>
    <property type="evidence" value="ECO:0007669"/>
    <property type="project" value="InterPro"/>
</dbReference>
<evidence type="ECO:0000256" key="1">
    <source>
        <dbReference type="ARBA" id="ARBA00022723"/>
    </source>
</evidence>
<dbReference type="Proteomes" id="UP000246702">
    <property type="component" value="Unassembled WGS sequence"/>
</dbReference>
<dbReference type="CDD" id="cd02037">
    <property type="entry name" value="Mrp_NBP35"/>
    <property type="match status" value="1"/>
</dbReference>
<evidence type="ECO:0000256" key="3">
    <source>
        <dbReference type="ARBA" id="ARBA00022840"/>
    </source>
</evidence>
<dbReference type="GO" id="GO:0016787">
    <property type="term" value="F:hydrolase activity"/>
    <property type="evidence" value="ECO:0007669"/>
    <property type="project" value="UniProtKB-KW"/>
</dbReference>
<dbReference type="SUPFAM" id="SSF52540">
    <property type="entry name" value="P-loop containing nucleoside triphosphate hydrolases"/>
    <property type="match status" value="1"/>
</dbReference>
<dbReference type="PANTHER" id="PTHR42961:SF2">
    <property type="entry name" value="IRON-SULFUR PROTEIN NUBPL"/>
    <property type="match status" value="1"/>
</dbReference>
<dbReference type="GeneID" id="37116081"/>
<organism evidence="7 8">
    <name type="scientific">Aspergillus sclerotioniger CBS 115572</name>
    <dbReference type="NCBI Taxonomy" id="1450535"/>
    <lineage>
        <taxon>Eukaryota</taxon>
        <taxon>Fungi</taxon>
        <taxon>Dikarya</taxon>
        <taxon>Ascomycota</taxon>
        <taxon>Pezizomycotina</taxon>
        <taxon>Eurotiomycetes</taxon>
        <taxon>Eurotiomycetidae</taxon>
        <taxon>Eurotiales</taxon>
        <taxon>Aspergillaceae</taxon>
        <taxon>Aspergillus</taxon>
        <taxon>Aspergillus subgen. Circumdati</taxon>
    </lineage>
</organism>
<dbReference type="RefSeq" id="XP_025466246.1">
    <property type="nucleotide sequence ID" value="XM_025613938.1"/>
</dbReference>
<dbReference type="Gene3D" id="3.40.50.300">
    <property type="entry name" value="P-loop containing nucleotide triphosphate hydrolases"/>
    <property type="match status" value="1"/>
</dbReference>